<sequence>MDEHQLFKTTLAATMNELELAFCLKDEQKTARESFLFKKDVFAVLTTGYGKSLIYQLAPLVAKRMGLSENPLVFVVSPLIALMEDQLKEAKKLGLSALQLGEPEQEQIRSGQCQIAFGSPESWLLKKKWRDMLANKVYRDNLIGIVVDEVHLIYKWGKTDKGDKAFRECFSKLGELRSIVKQGTPVLALTATADLHSKAIVKKQLHLENATQVIVSPNRTNIRLGLTRVSAYTLD</sequence>
<protein>
    <recommendedName>
        <fullName evidence="5">Helicase ATP-binding domain-containing protein</fullName>
    </recommendedName>
</protein>
<dbReference type="GO" id="GO:0003677">
    <property type="term" value="F:DNA binding"/>
    <property type="evidence" value="ECO:0007669"/>
    <property type="project" value="UniProtKB-KW"/>
</dbReference>
<evidence type="ECO:0000259" key="5">
    <source>
        <dbReference type="PROSITE" id="PS51192"/>
    </source>
</evidence>
<dbReference type="EMBL" id="JAGEUA010000002">
    <property type="protein sequence ID" value="KAL1005231.1"/>
    <property type="molecule type" value="Genomic_DNA"/>
</dbReference>
<dbReference type="AlphaFoldDB" id="A0ABD0XTA0"/>
<feature type="domain" description="Helicase ATP-binding" evidence="5">
    <location>
        <begin position="32"/>
        <end position="211"/>
    </location>
</feature>
<dbReference type="Proteomes" id="UP001557470">
    <property type="component" value="Unassembled WGS sequence"/>
</dbReference>
<dbReference type="PANTHER" id="PTHR13710">
    <property type="entry name" value="DNA HELICASE RECQ FAMILY MEMBER"/>
    <property type="match status" value="1"/>
</dbReference>
<dbReference type="GO" id="GO:0016853">
    <property type="term" value="F:isomerase activity"/>
    <property type="evidence" value="ECO:0007669"/>
    <property type="project" value="UniProtKB-KW"/>
</dbReference>
<dbReference type="InterPro" id="IPR027417">
    <property type="entry name" value="P-loop_NTPase"/>
</dbReference>
<evidence type="ECO:0000256" key="4">
    <source>
        <dbReference type="ARBA" id="ARBA00023242"/>
    </source>
</evidence>
<dbReference type="InterPro" id="IPR014001">
    <property type="entry name" value="Helicase_ATP-bd"/>
</dbReference>
<keyword evidence="2" id="KW-0238">DNA-binding</keyword>
<dbReference type="Gene3D" id="3.40.50.300">
    <property type="entry name" value="P-loop containing nucleotide triphosphate hydrolases"/>
    <property type="match status" value="1"/>
</dbReference>
<proteinExistence type="inferred from homology"/>
<dbReference type="SUPFAM" id="SSF52540">
    <property type="entry name" value="P-loop containing nucleoside triphosphate hydrolases"/>
    <property type="match status" value="1"/>
</dbReference>
<evidence type="ECO:0000313" key="7">
    <source>
        <dbReference type="Proteomes" id="UP001557470"/>
    </source>
</evidence>
<keyword evidence="4" id="KW-0539">Nucleus</keyword>
<dbReference type="InterPro" id="IPR011545">
    <property type="entry name" value="DEAD/DEAH_box_helicase_dom"/>
</dbReference>
<evidence type="ECO:0000256" key="3">
    <source>
        <dbReference type="ARBA" id="ARBA00023235"/>
    </source>
</evidence>
<name>A0ABD0XTA0_UMBPY</name>
<dbReference type="Pfam" id="PF00270">
    <property type="entry name" value="DEAD"/>
    <property type="match status" value="1"/>
</dbReference>
<comment type="caution">
    <text evidence="6">The sequence shown here is derived from an EMBL/GenBank/DDBJ whole genome shotgun (WGS) entry which is preliminary data.</text>
</comment>
<dbReference type="FunFam" id="3.40.50.300:FF:002450">
    <property type="entry name" value="Predicted protein"/>
    <property type="match status" value="1"/>
</dbReference>
<evidence type="ECO:0000313" key="6">
    <source>
        <dbReference type="EMBL" id="KAL1005231.1"/>
    </source>
</evidence>
<keyword evidence="7" id="KW-1185">Reference proteome</keyword>
<dbReference type="SMART" id="SM00487">
    <property type="entry name" value="DEXDc"/>
    <property type="match status" value="1"/>
</dbReference>
<evidence type="ECO:0000256" key="2">
    <source>
        <dbReference type="ARBA" id="ARBA00023125"/>
    </source>
</evidence>
<gene>
    <name evidence="6" type="ORF">UPYG_G00056390</name>
</gene>
<reference evidence="6 7" key="1">
    <citation type="submission" date="2024-06" db="EMBL/GenBank/DDBJ databases">
        <authorList>
            <person name="Pan Q."/>
            <person name="Wen M."/>
            <person name="Jouanno E."/>
            <person name="Zahm M."/>
            <person name="Klopp C."/>
            <person name="Cabau C."/>
            <person name="Louis A."/>
            <person name="Berthelot C."/>
            <person name="Parey E."/>
            <person name="Roest Crollius H."/>
            <person name="Montfort J."/>
            <person name="Robinson-Rechavi M."/>
            <person name="Bouchez O."/>
            <person name="Lampietro C."/>
            <person name="Lopez Roques C."/>
            <person name="Donnadieu C."/>
            <person name="Postlethwait J."/>
            <person name="Bobe J."/>
            <person name="Verreycken H."/>
            <person name="Guiguen Y."/>
        </authorList>
    </citation>
    <scope>NUCLEOTIDE SEQUENCE [LARGE SCALE GENOMIC DNA]</scope>
    <source>
        <strain evidence="6">Up_M1</strain>
        <tissue evidence="6">Testis</tissue>
    </source>
</reference>
<accession>A0ABD0XTA0</accession>
<keyword evidence="3" id="KW-0413">Isomerase</keyword>
<comment type="similarity">
    <text evidence="1">Belongs to the helicase family. RecQ subfamily.</text>
</comment>
<dbReference type="PROSITE" id="PS51192">
    <property type="entry name" value="HELICASE_ATP_BIND_1"/>
    <property type="match status" value="1"/>
</dbReference>
<organism evidence="6 7">
    <name type="scientific">Umbra pygmaea</name>
    <name type="common">Eastern mudminnow</name>
    <dbReference type="NCBI Taxonomy" id="75934"/>
    <lineage>
        <taxon>Eukaryota</taxon>
        <taxon>Metazoa</taxon>
        <taxon>Chordata</taxon>
        <taxon>Craniata</taxon>
        <taxon>Vertebrata</taxon>
        <taxon>Euteleostomi</taxon>
        <taxon>Actinopterygii</taxon>
        <taxon>Neopterygii</taxon>
        <taxon>Teleostei</taxon>
        <taxon>Protacanthopterygii</taxon>
        <taxon>Esociformes</taxon>
        <taxon>Umbridae</taxon>
        <taxon>Umbra</taxon>
    </lineage>
</organism>
<dbReference type="PANTHER" id="PTHR13710:SF153">
    <property type="entry name" value="RECQ-LIKE DNA HELICASE BLM"/>
    <property type="match status" value="1"/>
</dbReference>
<evidence type="ECO:0000256" key="1">
    <source>
        <dbReference type="ARBA" id="ARBA00005446"/>
    </source>
</evidence>